<protein>
    <submittedName>
        <fullName evidence="1">Uncharacterized protein</fullName>
    </submittedName>
</protein>
<gene>
    <name evidence="1" type="ORF">GYMLUDRAFT_253108</name>
</gene>
<dbReference type="EMBL" id="KN834911">
    <property type="protein sequence ID" value="KIK50297.1"/>
    <property type="molecule type" value="Genomic_DNA"/>
</dbReference>
<evidence type="ECO:0000313" key="2">
    <source>
        <dbReference type="Proteomes" id="UP000053593"/>
    </source>
</evidence>
<accession>A0A0D0BXV5</accession>
<name>A0A0D0BXV5_9AGAR</name>
<organism evidence="1 2">
    <name type="scientific">Collybiopsis luxurians FD-317 M1</name>
    <dbReference type="NCBI Taxonomy" id="944289"/>
    <lineage>
        <taxon>Eukaryota</taxon>
        <taxon>Fungi</taxon>
        <taxon>Dikarya</taxon>
        <taxon>Basidiomycota</taxon>
        <taxon>Agaricomycotina</taxon>
        <taxon>Agaricomycetes</taxon>
        <taxon>Agaricomycetidae</taxon>
        <taxon>Agaricales</taxon>
        <taxon>Marasmiineae</taxon>
        <taxon>Omphalotaceae</taxon>
        <taxon>Collybiopsis</taxon>
        <taxon>Collybiopsis luxurians</taxon>
    </lineage>
</organism>
<evidence type="ECO:0000313" key="1">
    <source>
        <dbReference type="EMBL" id="KIK50297.1"/>
    </source>
</evidence>
<sequence length="60" mass="6221">MKAIAAGIAGYSCLVSAEEVSVTPPKTSGALCDGFNHTQLVANAWKDQFSATTNFGRTGE</sequence>
<dbReference type="AlphaFoldDB" id="A0A0D0BXV5"/>
<reference evidence="1 2" key="1">
    <citation type="submission" date="2014-04" db="EMBL/GenBank/DDBJ databases">
        <title>Evolutionary Origins and Diversification of the Mycorrhizal Mutualists.</title>
        <authorList>
            <consortium name="DOE Joint Genome Institute"/>
            <consortium name="Mycorrhizal Genomics Consortium"/>
            <person name="Kohler A."/>
            <person name="Kuo A."/>
            <person name="Nagy L.G."/>
            <person name="Floudas D."/>
            <person name="Copeland A."/>
            <person name="Barry K.W."/>
            <person name="Cichocki N."/>
            <person name="Veneault-Fourrey C."/>
            <person name="LaButti K."/>
            <person name="Lindquist E.A."/>
            <person name="Lipzen A."/>
            <person name="Lundell T."/>
            <person name="Morin E."/>
            <person name="Murat C."/>
            <person name="Riley R."/>
            <person name="Ohm R."/>
            <person name="Sun H."/>
            <person name="Tunlid A."/>
            <person name="Henrissat B."/>
            <person name="Grigoriev I.V."/>
            <person name="Hibbett D.S."/>
            <person name="Martin F."/>
        </authorList>
    </citation>
    <scope>NUCLEOTIDE SEQUENCE [LARGE SCALE GENOMIC DNA]</scope>
    <source>
        <strain evidence="1 2">FD-317 M1</strain>
    </source>
</reference>
<keyword evidence="2" id="KW-1185">Reference proteome</keyword>
<dbReference type="Proteomes" id="UP000053593">
    <property type="component" value="Unassembled WGS sequence"/>
</dbReference>
<dbReference type="HOGENOM" id="CLU_2941959_0_0_1"/>
<proteinExistence type="predicted"/>